<accession>A0ABP0MRA6</accession>
<name>A0ABP0MRA6_9DINO</name>
<organism evidence="1 2">
    <name type="scientific">Durusdinium trenchii</name>
    <dbReference type="NCBI Taxonomy" id="1381693"/>
    <lineage>
        <taxon>Eukaryota</taxon>
        <taxon>Sar</taxon>
        <taxon>Alveolata</taxon>
        <taxon>Dinophyceae</taxon>
        <taxon>Suessiales</taxon>
        <taxon>Symbiodiniaceae</taxon>
        <taxon>Durusdinium</taxon>
    </lineage>
</organism>
<reference evidence="1 2" key="1">
    <citation type="submission" date="2024-02" db="EMBL/GenBank/DDBJ databases">
        <authorList>
            <person name="Chen Y."/>
            <person name="Shah S."/>
            <person name="Dougan E. K."/>
            <person name="Thang M."/>
            <person name="Chan C."/>
        </authorList>
    </citation>
    <scope>NUCLEOTIDE SEQUENCE [LARGE SCALE GENOMIC DNA]</scope>
</reference>
<gene>
    <name evidence="1" type="ORF">CCMP2556_LOCUS26832</name>
</gene>
<dbReference type="Proteomes" id="UP001642484">
    <property type="component" value="Unassembled WGS sequence"/>
</dbReference>
<keyword evidence="2" id="KW-1185">Reference proteome</keyword>
<evidence type="ECO:0000313" key="2">
    <source>
        <dbReference type="Proteomes" id="UP001642484"/>
    </source>
</evidence>
<sequence>MSDGVRQALRDGGIRTMSHLAFAIGQPNQPLTNDEVGAFLRTLLSREATLQEVALIKRITFEAQTYLVAFLRQGVEQQDDTLPKKIPFAERQTRMDALKTRLTGVAIKGELEPAHVVLERACQMYDQNIIKFLEPSVCIV</sequence>
<dbReference type="EMBL" id="CAXAMN010018891">
    <property type="protein sequence ID" value="CAK9053362.1"/>
    <property type="molecule type" value="Genomic_DNA"/>
</dbReference>
<protein>
    <submittedName>
        <fullName evidence="1">Uncharacterized protein</fullName>
    </submittedName>
</protein>
<comment type="caution">
    <text evidence="1">The sequence shown here is derived from an EMBL/GenBank/DDBJ whole genome shotgun (WGS) entry which is preliminary data.</text>
</comment>
<evidence type="ECO:0000313" key="1">
    <source>
        <dbReference type="EMBL" id="CAK9053362.1"/>
    </source>
</evidence>
<proteinExistence type="predicted"/>